<organism evidence="3 4">
    <name type="scientific">Acinetobacter pollinis</name>
    <dbReference type="NCBI Taxonomy" id="2605270"/>
    <lineage>
        <taxon>Bacteria</taxon>
        <taxon>Pseudomonadati</taxon>
        <taxon>Pseudomonadota</taxon>
        <taxon>Gammaproteobacteria</taxon>
        <taxon>Moraxellales</taxon>
        <taxon>Moraxellaceae</taxon>
        <taxon>Acinetobacter</taxon>
    </lineage>
</organism>
<keyword evidence="4" id="KW-1185">Reference proteome</keyword>
<reference evidence="3 4" key="1">
    <citation type="submission" date="2019-08" db="EMBL/GenBank/DDBJ databases">
        <title>Five species of Acinetobacter isolated from floral nectar and animal pollinators.</title>
        <authorList>
            <person name="Hendry T.A."/>
        </authorList>
    </citation>
    <scope>NUCLEOTIDE SEQUENCE [LARGE SCALE GENOMIC DNA]</scope>
    <source>
        <strain evidence="3 4">MD18.27</strain>
    </source>
</reference>
<dbReference type="Proteomes" id="UP001339883">
    <property type="component" value="Unassembled WGS sequence"/>
</dbReference>
<dbReference type="InterPro" id="IPR011990">
    <property type="entry name" value="TPR-like_helical_dom_sf"/>
</dbReference>
<dbReference type="InterPro" id="IPR001173">
    <property type="entry name" value="Glyco_trans_2-like"/>
</dbReference>
<dbReference type="SUPFAM" id="SSF53448">
    <property type="entry name" value="Nucleotide-diphospho-sugar transferases"/>
    <property type="match status" value="1"/>
</dbReference>
<dbReference type="Gene3D" id="3.90.550.10">
    <property type="entry name" value="Spore Coat Polysaccharide Biosynthesis Protein SpsA, Chain A"/>
    <property type="match status" value="1"/>
</dbReference>
<name>A0ABU6DV71_9GAMM</name>
<comment type="similarity">
    <text evidence="1">Belongs to the glycosyltransferase 2 family. WaaE/KdtX subfamily.</text>
</comment>
<comment type="caution">
    <text evidence="3">The sequence shown here is derived from an EMBL/GenBank/DDBJ whole genome shotgun (WGS) entry which is preliminary data.</text>
</comment>
<evidence type="ECO:0000313" key="3">
    <source>
        <dbReference type="EMBL" id="MEB5477625.1"/>
    </source>
</evidence>
<feature type="domain" description="Glycosyltransferase 2-like" evidence="2">
    <location>
        <begin position="10"/>
        <end position="101"/>
    </location>
</feature>
<gene>
    <name evidence="3" type="ORF">I2F25_11315</name>
</gene>
<dbReference type="InterPro" id="IPR029044">
    <property type="entry name" value="Nucleotide-diphossugar_trans"/>
</dbReference>
<dbReference type="RefSeq" id="WP_325776022.1">
    <property type="nucleotide sequence ID" value="NZ_VTDN01000011.1"/>
</dbReference>
<accession>A0ABU6DV71</accession>
<sequence>MKKTTICLNMIVKNEADIIVETLDNIRSSIEIDYVVICDTGSSDGTQDKITNYLKTHHIQGEVHEHTWKDFAHNRNLALSLCDGKADYVIVFDADDRFHGEFRLPQPLTDDIYHVTFKSADREFFYTRKILFKNNNIVKWVGVLHESIINIQDQLSEIEIQGDYYIQTGHFGARSQDPQKYLKDAQMLTQAFENENEDLLLKARYAYYAATSYYSYNDITQAIFWFKQRIEYANRSSNTLETYLACRHLGSIYKEQQAFDEAIVVWLKGCNVEPLYLECLYELSLLCTERNEYHVAYDFALLAKQKKIEKHAIALETRILNYGIDYQVLSLGIQLGEYHHAYLAWRDLLNQPFYSKELTQIILNHRELFYNNYVSRLSSEEQATIQNALIQQERYIE</sequence>
<dbReference type="EMBL" id="VTDN01000011">
    <property type="protein sequence ID" value="MEB5477625.1"/>
    <property type="molecule type" value="Genomic_DNA"/>
</dbReference>
<dbReference type="PANTHER" id="PTHR43630">
    <property type="entry name" value="POLY-BETA-1,6-N-ACETYL-D-GLUCOSAMINE SYNTHASE"/>
    <property type="match status" value="1"/>
</dbReference>
<dbReference type="PANTHER" id="PTHR43630:SF2">
    <property type="entry name" value="GLYCOSYLTRANSFERASE"/>
    <property type="match status" value="1"/>
</dbReference>
<evidence type="ECO:0000259" key="2">
    <source>
        <dbReference type="Pfam" id="PF00535"/>
    </source>
</evidence>
<dbReference type="Gene3D" id="1.25.40.10">
    <property type="entry name" value="Tetratricopeptide repeat domain"/>
    <property type="match status" value="1"/>
</dbReference>
<dbReference type="SUPFAM" id="SSF48452">
    <property type="entry name" value="TPR-like"/>
    <property type="match status" value="1"/>
</dbReference>
<dbReference type="Pfam" id="PF00535">
    <property type="entry name" value="Glycos_transf_2"/>
    <property type="match status" value="1"/>
</dbReference>
<evidence type="ECO:0000256" key="1">
    <source>
        <dbReference type="ARBA" id="ARBA00038494"/>
    </source>
</evidence>
<evidence type="ECO:0000313" key="4">
    <source>
        <dbReference type="Proteomes" id="UP001339883"/>
    </source>
</evidence>
<protein>
    <submittedName>
        <fullName evidence="3">Glycosyltransferase</fullName>
    </submittedName>
</protein>
<proteinExistence type="inferred from homology"/>